<comment type="caution">
    <text evidence="1">The sequence shown here is derived from an EMBL/GenBank/DDBJ whole genome shotgun (WGS) entry which is preliminary data.</text>
</comment>
<sequence length="256" mass="29087">MNVKPFTIRTQPITNGEYLAFVQEMATTDSCKVAEDLVPRSWVSLREDSSGLLADDYGVRTVVGTPSIVGTEAALWPVCVSQKQASAYAKWAGKRLPTEAEWIHASRTYHLFRAVHQTSLTSLPTIDTFVDQELEGIPQQQPYDMFVPSDANIDLASWCPRPVNCSEEAEFIGNAWEWTSTQFYPYDGFEPSPVYPGYSADFFDSLEARNLDSTHYVVKGGSYATHRRIAHRQTFRNWYQRGYPYVLATFRLVDEQ</sequence>
<gene>
    <name evidence="1" type="ORF">IWW38_003650</name>
</gene>
<evidence type="ECO:0000313" key="2">
    <source>
        <dbReference type="Proteomes" id="UP001139981"/>
    </source>
</evidence>
<name>A0ACC1M1M7_9FUNG</name>
<evidence type="ECO:0000313" key="1">
    <source>
        <dbReference type="EMBL" id="KAJ2891364.1"/>
    </source>
</evidence>
<organism evidence="1 2">
    <name type="scientific">Coemansia aciculifera</name>
    <dbReference type="NCBI Taxonomy" id="417176"/>
    <lineage>
        <taxon>Eukaryota</taxon>
        <taxon>Fungi</taxon>
        <taxon>Fungi incertae sedis</taxon>
        <taxon>Zoopagomycota</taxon>
        <taxon>Kickxellomycotina</taxon>
        <taxon>Kickxellomycetes</taxon>
        <taxon>Kickxellales</taxon>
        <taxon>Kickxellaceae</taxon>
        <taxon>Coemansia</taxon>
    </lineage>
</organism>
<dbReference type="EMBL" id="JANBVB010001009">
    <property type="protein sequence ID" value="KAJ2891364.1"/>
    <property type="molecule type" value="Genomic_DNA"/>
</dbReference>
<reference evidence="1" key="1">
    <citation type="submission" date="2022-07" db="EMBL/GenBank/DDBJ databases">
        <title>Phylogenomic reconstructions and comparative analyses of Kickxellomycotina fungi.</title>
        <authorList>
            <person name="Reynolds N.K."/>
            <person name="Stajich J.E."/>
            <person name="Barry K."/>
            <person name="Grigoriev I.V."/>
            <person name="Crous P."/>
            <person name="Smith M.E."/>
        </authorList>
    </citation>
    <scope>NUCLEOTIDE SEQUENCE</scope>
    <source>
        <strain evidence="1">CBS 190363</strain>
    </source>
</reference>
<proteinExistence type="predicted"/>
<accession>A0ACC1M1M7</accession>
<dbReference type="Proteomes" id="UP001139981">
    <property type="component" value="Unassembled WGS sequence"/>
</dbReference>
<keyword evidence="2" id="KW-1185">Reference proteome</keyword>
<protein>
    <submittedName>
        <fullName evidence="1">Uncharacterized protein</fullName>
    </submittedName>
</protein>